<dbReference type="Gene3D" id="3.30.70.1320">
    <property type="entry name" value="Multidrug efflux transporter AcrB pore domain like"/>
    <property type="match status" value="1"/>
</dbReference>
<feature type="transmembrane region" description="Helical" evidence="1">
    <location>
        <begin position="360"/>
        <end position="379"/>
    </location>
</feature>
<feature type="transmembrane region" description="Helical" evidence="1">
    <location>
        <begin position="528"/>
        <end position="546"/>
    </location>
</feature>
<feature type="transmembrane region" description="Helical" evidence="1">
    <location>
        <begin position="385"/>
        <end position="410"/>
    </location>
</feature>
<keyword evidence="1" id="KW-1133">Transmembrane helix</keyword>
<dbReference type="Pfam" id="PF00873">
    <property type="entry name" value="ACR_tran"/>
    <property type="match status" value="1"/>
</dbReference>
<dbReference type="SUPFAM" id="SSF82714">
    <property type="entry name" value="Multidrug efflux transporter AcrB TolC docking domain, DN and DC subdomains"/>
    <property type="match status" value="2"/>
</dbReference>
<dbReference type="PRINTS" id="PR00702">
    <property type="entry name" value="ACRIFLAVINRP"/>
</dbReference>
<gene>
    <name evidence="2" type="ORF">EHO61_07830</name>
</gene>
<accession>A0A4R9GRB0</accession>
<dbReference type="AlphaFoldDB" id="A0A4R9GRB0"/>
<feature type="transmembrane region" description="Helical" evidence="1">
    <location>
        <begin position="12"/>
        <end position="33"/>
    </location>
</feature>
<keyword evidence="3" id="KW-1185">Reference proteome</keyword>
<dbReference type="Gene3D" id="3.30.2090.10">
    <property type="entry name" value="Multidrug efflux transporter AcrB TolC docking domain, DN and DC subdomains"/>
    <property type="match status" value="2"/>
</dbReference>
<evidence type="ECO:0000313" key="2">
    <source>
        <dbReference type="EMBL" id="TGK19372.1"/>
    </source>
</evidence>
<organism evidence="2 3">
    <name type="scientific">Leptospira fluminis</name>
    <dbReference type="NCBI Taxonomy" id="2484979"/>
    <lineage>
        <taxon>Bacteria</taxon>
        <taxon>Pseudomonadati</taxon>
        <taxon>Spirochaetota</taxon>
        <taxon>Spirochaetia</taxon>
        <taxon>Leptospirales</taxon>
        <taxon>Leptospiraceae</taxon>
        <taxon>Leptospira</taxon>
    </lineage>
</organism>
<dbReference type="EMBL" id="RQEV01000008">
    <property type="protein sequence ID" value="TGK19372.1"/>
    <property type="molecule type" value="Genomic_DNA"/>
</dbReference>
<feature type="transmembrane region" description="Helical" evidence="1">
    <location>
        <begin position="999"/>
        <end position="1022"/>
    </location>
</feature>
<dbReference type="PANTHER" id="PTHR32063">
    <property type="match status" value="1"/>
</dbReference>
<dbReference type="Proteomes" id="UP000297855">
    <property type="component" value="Unassembled WGS sequence"/>
</dbReference>
<dbReference type="InterPro" id="IPR001036">
    <property type="entry name" value="Acrflvin-R"/>
</dbReference>
<feature type="transmembrane region" description="Helical" evidence="1">
    <location>
        <begin position="333"/>
        <end position="353"/>
    </location>
</feature>
<evidence type="ECO:0000256" key="1">
    <source>
        <dbReference type="SAM" id="Phobius"/>
    </source>
</evidence>
<dbReference type="SUPFAM" id="SSF82866">
    <property type="entry name" value="Multidrug efflux transporter AcrB transmembrane domain"/>
    <property type="match status" value="2"/>
</dbReference>
<feature type="transmembrane region" description="Helical" evidence="1">
    <location>
        <begin position="431"/>
        <end position="452"/>
    </location>
</feature>
<dbReference type="InterPro" id="IPR027463">
    <property type="entry name" value="AcrB_DN_DC_subdom"/>
</dbReference>
<dbReference type="Gene3D" id="1.20.1640.10">
    <property type="entry name" value="Multidrug efflux transporter AcrB transmembrane domain"/>
    <property type="match status" value="2"/>
</dbReference>
<comment type="caution">
    <text evidence="2">The sequence shown here is derived from an EMBL/GenBank/DDBJ whole genome shotgun (WGS) entry which is preliminary data.</text>
</comment>
<dbReference type="GO" id="GO:0005886">
    <property type="term" value="C:plasma membrane"/>
    <property type="evidence" value="ECO:0007669"/>
    <property type="project" value="TreeGrafter"/>
</dbReference>
<dbReference type="OrthoDB" id="5287122at2"/>
<dbReference type="SUPFAM" id="SSF82693">
    <property type="entry name" value="Multidrug efflux transporter AcrB pore domain, PN1, PN2, PC1 and PC2 subdomains"/>
    <property type="match status" value="3"/>
</dbReference>
<proteinExistence type="predicted"/>
<name>A0A4R9GRB0_9LEPT</name>
<sequence length="1033" mass="115889">MRDIIESFIRNRLFLYLGTAFVFLAGLVSLLGLRRDTFPNVDMKQLVITTKFPGASPADVELRVTYPIEEKIKEIDGIDEIRSFSRNSASDIDVRVSLEEKDPEKILDEIRRAVDSATSEFPIQVTEKPKITERKSSSYPILEFSVFGGKNEIELHTTAEFIERELEKIPGVARVDVFGKRDREWHILVNANRLKQYQLDLSDVTNAIRNRNVNLPAGSVETQVAFDLRIDGEFREPSDIYKVPLRTNDFFSKIPLGNLARVEDTFEYPRFLAIANGEQGLILSVVKKERSDAIDTADQVRKRLSELSATVPREIKTLTLSDEAKRTSKRLDVVSSNALIGFCIVFGILFLFLDFRTATLTSLSLPISMLMTFAVIPFFDVSFNMISMMGLIIALGMLVDNSIVISENIYTYLGKNLDSFSASVKGTMEMMVPIFGSYLTTVAAFLPMLFMTGIMGKFVWQIPLVVIVALTASLLESFLFLPARISAFAKTPEELKRSSRLRKNLDSFFHRMEEKFSDFIAFCLRHKFSSFIIIVILIFLSFFALGRMKFILFPKEDIEIFTVKAEFPSSYRIYQTREKMKYMETVIRKIPANELVSYSIKIGVQQTDPDDPLSRFGENLGVVLVYLTPESDRKRKASEILASLESDFKKTPGLVGVYMEEFGAAPPIGAPITVSILGKDYGQLEKASLELQNFLKTIPGVHSIRDDYRYGRKQMQIRLDEGLESFTGISSFAAANTLRAAYDGERAGTVRKGRTKIYLRVQYDQDFRKDPEEIKHIPLRNKAGNITHLAKISKMELVDSPELLSHRDFERAITVNADVKTEQITAHEANSKIIQEFKPLIERQYPGISLAFGGEEKDTQRSMESLGKAGILALFGIFAILALTMQSFWRPFLILSTIPLGITGIVIGFPLSGKAISFLAMIGIIGLAGVLVNASIVLVDCIDSVQKGSEESLDSILLEASRRRFRPILLTTLTTVAGILPTAYGLGGTDPVLVPMTLALGWGLGFGTLGSLIYVPIMLSVFQRFSKKRKIHH</sequence>
<feature type="transmembrane region" description="Helical" evidence="1">
    <location>
        <begin position="968"/>
        <end position="987"/>
    </location>
</feature>
<dbReference type="Gene3D" id="3.30.70.1440">
    <property type="entry name" value="Multidrug efflux transporter AcrB pore domain"/>
    <property type="match status" value="1"/>
</dbReference>
<dbReference type="Gene3D" id="3.30.70.1430">
    <property type="entry name" value="Multidrug efflux transporter AcrB pore domain"/>
    <property type="match status" value="2"/>
</dbReference>
<keyword evidence="1" id="KW-0472">Membrane</keyword>
<feature type="transmembrane region" description="Helical" evidence="1">
    <location>
        <begin position="892"/>
        <end position="912"/>
    </location>
</feature>
<feature type="transmembrane region" description="Helical" evidence="1">
    <location>
        <begin position="866"/>
        <end position="885"/>
    </location>
</feature>
<dbReference type="GO" id="GO:0042910">
    <property type="term" value="F:xenobiotic transmembrane transporter activity"/>
    <property type="evidence" value="ECO:0007669"/>
    <property type="project" value="TreeGrafter"/>
</dbReference>
<feature type="transmembrane region" description="Helical" evidence="1">
    <location>
        <begin position="458"/>
        <end position="481"/>
    </location>
</feature>
<evidence type="ECO:0000313" key="3">
    <source>
        <dbReference type="Proteomes" id="UP000297855"/>
    </source>
</evidence>
<dbReference type="RefSeq" id="WP_135813074.1">
    <property type="nucleotide sequence ID" value="NZ_RQEV01000008.1"/>
</dbReference>
<protein>
    <submittedName>
        <fullName evidence="2">Efflux RND transporter permease subunit</fullName>
    </submittedName>
</protein>
<keyword evidence="1" id="KW-0812">Transmembrane</keyword>
<dbReference type="PANTHER" id="PTHR32063:SF33">
    <property type="entry name" value="RND SUPERFAMILY EFFLUX PUMP PERMEASE COMPONENT"/>
    <property type="match status" value="1"/>
</dbReference>
<reference evidence="2" key="1">
    <citation type="journal article" date="2019" name="PLoS Negl. Trop. Dis.">
        <title>Revisiting the worldwide diversity of Leptospira species in the environment.</title>
        <authorList>
            <person name="Vincent A.T."/>
            <person name="Schiettekatte O."/>
            <person name="Bourhy P."/>
            <person name="Veyrier F.J."/>
            <person name="Picardeau M."/>
        </authorList>
    </citation>
    <scope>NUCLEOTIDE SEQUENCE [LARGE SCALE GENOMIC DNA]</scope>
    <source>
        <strain evidence="2">SCS5</strain>
    </source>
</reference>
<feature type="transmembrane region" description="Helical" evidence="1">
    <location>
        <begin position="918"/>
        <end position="939"/>
    </location>
</feature>